<dbReference type="EMBL" id="JAMKPW020000033">
    <property type="protein sequence ID" value="KAK8202239.1"/>
    <property type="molecule type" value="Genomic_DNA"/>
</dbReference>
<comment type="caution">
    <text evidence="1">The sequence shown here is derived from an EMBL/GenBank/DDBJ whole genome shotgun (WGS) entry which is preliminary data.</text>
</comment>
<name>A0ACC3S8X3_9PEZI</name>
<dbReference type="Proteomes" id="UP001320706">
    <property type="component" value="Unassembled WGS sequence"/>
</dbReference>
<organism evidence="1 2">
    <name type="scientific">Zalaria obscura</name>
    <dbReference type="NCBI Taxonomy" id="2024903"/>
    <lineage>
        <taxon>Eukaryota</taxon>
        <taxon>Fungi</taxon>
        <taxon>Dikarya</taxon>
        <taxon>Ascomycota</taxon>
        <taxon>Pezizomycotina</taxon>
        <taxon>Dothideomycetes</taxon>
        <taxon>Dothideomycetidae</taxon>
        <taxon>Dothideales</taxon>
        <taxon>Zalariaceae</taxon>
        <taxon>Zalaria</taxon>
    </lineage>
</organism>
<protein>
    <submittedName>
        <fullName evidence="1">Uncharacterized protein</fullName>
    </submittedName>
</protein>
<evidence type="ECO:0000313" key="2">
    <source>
        <dbReference type="Proteomes" id="UP001320706"/>
    </source>
</evidence>
<proteinExistence type="predicted"/>
<accession>A0ACC3S8X3</accession>
<keyword evidence="2" id="KW-1185">Reference proteome</keyword>
<gene>
    <name evidence="1" type="ORF">M8818_005766</name>
</gene>
<reference evidence="1" key="1">
    <citation type="submission" date="2024-02" db="EMBL/GenBank/DDBJ databases">
        <title>Metagenome Assembled Genome of Zalaria obscura JY119.</title>
        <authorList>
            <person name="Vighnesh L."/>
            <person name="Jagadeeshwari U."/>
            <person name="Venkata Ramana C."/>
            <person name="Sasikala C."/>
        </authorList>
    </citation>
    <scope>NUCLEOTIDE SEQUENCE</scope>
    <source>
        <strain evidence="1">JY119</strain>
    </source>
</reference>
<sequence length="476" mass="53190">MRETRGPQDSALPSPRGRKRRPSEPLLHPQPKRQVLVSNPVPFINWDRLPKILLTKSALRELDRRNSLLQTGLSSAEQRPQPEQDQRTTLKRFARGGGPDLTGLRGYTWRMSSSSRSRRSRKVPSGSPANRRESANVVGDRQESTNITASSGRKSSAYDGHFREILVANNIWRHDKDRKVKPDNLAEIQKAVRQQRASPPADEDEWERWRTSHDNASIEADLMTHAIPMIMGSRKWKTNRVMNNYSPLISDSMVAPRPDMYSGSGSDALPAPLASQLSGSIEPFKDRSMITPNWFGEVKGRDGSENVAFNQSCYDAAYGARGLHELRVYAAGSQAQYDNKAYTGSMTYTGSVIRTFVSWPVPPSDSTTAPGYRTALVTTHEVADSLEQYNAGRAAARNMFDWAESTRDVVHTAATATFLQQQRERVREADEVKQRLEGPYRKRSRASGNAIDRLEEVSEDDGDSSDAGTDELALSQ</sequence>
<evidence type="ECO:0000313" key="1">
    <source>
        <dbReference type="EMBL" id="KAK8202239.1"/>
    </source>
</evidence>